<dbReference type="InterPro" id="IPR012349">
    <property type="entry name" value="Split_barrel_FMN-bd"/>
</dbReference>
<reference evidence="1 2" key="1">
    <citation type="submission" date="2020-01" db="EMBL/GenBank/DDBJ databases">
        <title>Sphingomonas sp. strain CSW-10.</title>
        <authorList>
            <person name="Chen W.-M."/>
        </authorList>
    </citation>
    <scope>NUCLEOTIDE SEQUENCE [LARGE SCALE GENOMIC DNA]</scope>
    <source>
        <strain evidence="1 2">CSW-10</strain>
    </source>
</reference>
<dbReference type="EMBL" id="CP053015">
    <property type="protein sequence ID" value="QJQ33372.1"/>
    <property type="molecule type" value="Genomic_DNA"/>
</dbReference>
<gene>
    <name evidence="1" type="ORF">GV829_13770</name>
</gene>
<dbReference type="RefSeq" id="WP_169947563.1">
    <property type="nucleotide sequence ID" value="NZ_CP053015.1"/>
</dbReference>
<dbReference type="PIRSF" id="PIRSF010372">
    <property type="entry name" value="PaiB"/>
    <property type="match status" value="1"/>
</dbReference>
<organism evidence="1 2">
    <name type="scientific">Sphingomonas lacunae</name>
    <dbReference type="NCBI Taxonomy" id="2698828"/>
    <lineage>
        <taxon>Bacteria</taxon>
        <taxon>Pseudomonadati</taxon>
        <taxon>Pseudomonadota</taxon>
        <taxon>Alphaproteobacteria</taxon>
        <taxon>Sphingomonadales</taxon>
        <taxon>Sphingomonadaceae</taxon>
        <taxon>Sphingomonas</taxon>
    </lineage>
</organism>
<name>A0A6M4AYC2_9SPHN</name>
<dbReference type="InterPro" id="IPR007396">
    <property type="entry name" value="TR_PAI2-type"/>
</dbReference>
<dbReference type="Gene3D" id="2.30.110.10">
    <property type="entry name" value="Electron Transport, Fmn-binding Protein, Chain A"/>
    <property type="match status" value="1"/>
</dbReference>
<dbReference type="KEGG" id="slan:GV829_13770"/>
<dbReference type="Pfam" id="PF04299">
    <property type="entry name" value="FMN_bind_2"/>
    <property type="match status" value="1"/>
</dbReference>
<dbReference type="Proteomes" id="UP000503018">
    <property type="component" value="Chromosome"/>
</dbReference>
<accession>A0A6M4AYC2</accession>
<protein>
    <submittedName>
        <fullName evidence="1">FMN-binding negative transcriptional regulator</fullName>
    </submittedName>
</protein>
<evidence type="ECO:0000313" key="1">
    <source>
        <dbReference type="EMBL" id="QJQ33372.1"/>
    </source>
</evidence>
<keyword evidence="2" id="KW-1185">Reference proteome</keyword>
<dbReference type="AlphaFoldDB" id="A0A6M4AYC2"/>
<dbReference type="PANTHER" id="PTHR35802">
    <property type="entry name" value="PROTEASE SYNTHASE AND SPORULATION PROTEIN PAI 2"/>
    <property type="match status" value="1"/>
</dbReference>
<evidence type="ECO:0000313" key="2">
    <source>
        <dbReference type="Proteomes" id="UP000503018"/>
    </source>
</evidence>
<dbReference type="PANTHER" id="PTHR35802:SF1">
    <property type="entry name" value="PROTEASE SYNTHASE AND SPORULATION PROTEIN PAI 2"/>
    <property type="match status" value="1"/>
</dbReference>
<dbReference type="SUPFAM" id="SSF50475">
    <property type="entry name" value="FMN-binding split barrel"/>
    <property type="match status" value="1"/>
</dbReference>
<proteinExistence type="predicted"/>
<sequence>MHPNRAFHWEDRDAMRRLVADIGFGTLFAATPDGPRAVHLPVVIDGNVLSFHLARGNALTRHLHGTPALFSLLGPDAYVSPDWYGIGPDQVPTWNYLAVELEGPVRRLDEADMLAQVDALADQHERRIMDKQPWTRDKADPAYVRKLLAGITGFALDITAWRGTMKLAQNKPVEARLAVADALEGEGRRSMAHLMRSLVLSEDKA</sequence>